<organism evidence="2 3">
    <name type="scientific">Amniculicola lignicola CBS 123094</name>
    <dbReference type="NCBI Taxonomy" id="1392246"/>
    <lineage>
        <taxon>Eukaryota</taxon>
        <taxon>Fungi</taxon>
        <taxon>Dikarya</taxon>
        <taxon>Ascomycota</taxon>
        <taxon>Pezizomycotina</taxon>
        <taxon>Dothideomycetes</taxon>
        <taxon>Pleosporomycetidae</taxon>
        <taxon>Pleosporales</taxon>
        <taxon>Amniculicolaceae</taxon>
        <taxon>Amniculicola</taxon>
    </lineage>
</organism>
<feature type="compositionally biased region" description="Basic and acidic residues" evidence="1">
    <location>
        <begin position="830"/>
        <end position="841"/>
    </location>
</feature>
<name>A0A6A5WRJ6_9PLEO</name>
<feature type="region of interest" description="Disordered" evidence="1">
    <location>
        <begin position="340"/>
        <end position="364"/>
    </location>
</feature>
<feature type="compositionally biased region" description="Polar residues" evidence="1">
    <location>
        <begin position="80"/>
        <end position="89"/>
    </location>
</feature>
<feature type="compositionally biased region" description="Basic and acidic residues" evidence="1">
    <location>
        <begin position="588"/>
        <end position="642"/>
    </location>
</feature>
<evidence type="ECO:0000313" key="3">
    <source>
        <dbReference type="Proteomes" id="UP000799779"/>
    </source>
</evidence>
<gene>
    <name evidence="2" type="ORF">P154DRAFT_520136</name>
</gene>
<feature type="region of interest" description="Disordered" evidence="1">
    <location>
        <begin position="1"/>
        <end position="106"/>
    </location>
</feature>
<feature type="region of interest" description="Disordered" evidence="1">
    <location>
        <begin position="405"/>
        <end position="436"/>
    </location>
</feature>
<feature type="region of interest" description="Disordered" evidence="1">
    <location>
        <begin position="547"/>
        <end position="574"/>
    </location>
</feature>
<feature type="compositionally biased region" description="Polar residues" evidence="1">
    <location>
        <begin position="1"/>
        <end position="31"/>
    </location>
</feature>
<feature type="region of interest" description="Disordered" evidence="1">
    <location>
        <begin position="221"/>
        <end position="248"/>
    </location>
</feature>
<dbReference type="Proteomes" id="UP000799779">
    <property type="component" value="Unassembled WGS sequence"/>
</dbReference>
<evidence type="ECO:0000256" key="1">
    <source>
        <dbReference type="SAM" id="MobiDB-lite"/>
    </source>
</evidence>
<dbReference type="InterPro" id="IPR024527">
    <property type="entry name" value="Eisosome1"/>
</dbReference>
<feature type="compositionally biased region" description="Low complexity" evidence="1">
    <location>
        <begin position="48"/>
        <end position="59"/>
    </location>
</feature>
<feature type="region of interest" description="Disordered" evidence="1">
    <location>
        <begin position="588"/>
        <end position="841"/>
    </location>
</feature>
<dbReference type="Pfam" id="PF12757">
    <property type="entry name" value="Eisosome1"/>
    <property type="match status" value="1"/>
</dbReference>
<sequence length="841" mass="91984">MATQTQPTPNGVNTSIERGSTFSESTRTGQSYMHCPDPSAHNHATKTSALQNQASAAALYSTKEANKRSINPLGPDGKLSSASAATSLRQAKPHELPSYPSVGIDTRNSANTAANLAHANAKSPSYPKSEPSAAAGKAALLAHDYKMAPLWQPEASAAGSKAALLAHRDGAKLNLWKPEPSAYGNTAANIAVKKQGLAPVIDYGHTEDGRKGALMAATGAVSSSAAGRRRALSTPAPGPQYPDSQNSARNALSAATFANAPSTKARNQPPVVTDSNRLGSPAMEAARIQHNRSIRREMFTEHPPIRMEVEEKQHKDALRASAISMAKQMYDLQQHHIDNAAKESSQSHARAGALAGSQRHKSQEDIKAQAMQYINIQEAAQKLANERLAKIGMDENAAYRSHYGFEKQGRSKLSIRRGRGRAASDPEGADSSDDEFRARRVRSQMSQFNKSLAEVDAKKRDTDRRNLYAAAERKVQAQMQGMDKKIFDETGKMSPAMIDEWDAKARARASAASEARMENHGRVHVGSGMYMDQSEIDAIAQARIQPTLDEITEKTEKRRAEEEERRLEEDEKRRVTHIERERAAEIKAEERRYKDEEKRTARARSAEEKAAARQEKEAEKEKRAEEKRAKKDDKRKSKEVPRETNTAVIVPTTREADSGDLYRDPTREQRISTSDPEPMSPPSPLTPTSPTAKPSDSKGFKGFMNKLKRRSKHSSTEPGFIGGAVLKSQAQPQPSDTHASTPTSPDLPPIHSPAGPTALRDDGRRYSDISAFSEGSHGLAGERGRSPERVVTKSSDEMEDFEEARDGFDEKLAPPPSLAAEGRSVRRGSPNRDSRFHEVGI</sequence>
<accession>A0A6A5WRJ6</accession>
<dbReference type="EMBL" id="ML977572">
    <property type="protein sequence ID" value="KAF2003564.1"/>
    <property type="molecule type" value="Genomic_DNA"/>
</dbReference>
<proteinExistence type="predicted"/>
<dbReference type="GO" id="GO:0070941">
    <property type="term" value="P:eisosome assembly"/>
    <property type="evidence" value="ECO:0007669"/>
    <property type="project" value="TreeGrafter"/>
</dbReference>
<feature type="compositionally biased region" description="Basic and acidic residues" evidence="1">
    <location>
        <begin position="654"/>
        <end position="670"/>
    </location>
</feature>
<dbReference type="PANTHER" id="PTHR28298">
    <property type="entry name" value="EISOSOME PROTEIN 1"/>
    <property type="match status" value="1"/>
</dbReference>
<feature type="compositionally biased region" description="Basic and acidic residues" evidence="1">
    <location>
        <begin position="551"/>
        <end position="574"/>
    </location>
</feature>
<dbReference type="OrthoDB" id="4070583at2759"/>
<feature type="compositionally biased region" description="Polar residues" evidence="1">
    <location>
        <begin position="728"/>
        <end position="744"/>
    </location>
</feature>
<feature type="compositionally biased region" description="Pro residues" evidence="1">
    <location>
        <begin position="678"/>
        <end position="687"/>
    </location>
</feature>
<evidence type="ECO:0008006" key="4">
    <source>
        <dbReference type="Google" id="ProtNLM"/>
    </source>
</evidence>
<evidence type="ECO:0000313" key="2">
    <source>
        <dbReference type="EMBL" id="KAF2003564.1"/>
    </source>
</evidence>
<keyword evidence="3" id="KW-1185">Reference proteome</keyword>
<feature type="compositionally biased region" description="Basic and acidic residues" evidence="1">
    <location>
        <begin position="780"/>
        <end position="796"/>
    </location>
</feature>
<dbReference type="AlphaFoldDB" id="A0A6A5WRJ6"/>
<dbReference type="PANTHER" id="PTHR28298:SF1">
    <property type="entry name" value="EISOSOME PROTEIN 1"/>
    <property type="match status" value="1"/>
</dbReference>
<reference evidence="2" key="1">
    <citation type="journal article" date="2020" name="Stud. Mycol.">
        <title>101 Dothideomycetes genomes: a test case for predicting lifestyles and emergence of pathogens.</title>
        <authorList>
            <person name="Haridas S."/>
            <person name="Albert R."/>
            <person name="Binder M."/>
            <person name="Bloem J."/>
            <person name="Labutti K."/>
            <person name="Salamov A."/>
            <person name="Andreopoulos B."/>
            <person name="Baker S."/>
            <person name="Barry K."/>
            <person name="Bills G."/>
            <person name="Bluhm B."/>
            <person name="Cannon C."/>
            <person name="Castanera R."/>
            <person name="Culley D."/>
            <person name="Daum C."/>
            <person name="Ezra D."/>
            <person name="Gonzalez J."/>
            <person name="Henrissat B."/>
            <person name="Kuo A."/>
            <person name="Liang C."/>
            <person name="Lipzen A."/>
            <person name="Lutzoni F."/>
            <person name="Magnuson J."/>
            <person name="Mondo S."/>
            <person name="Nolan M."/>
            <person name="Ohm R."/>
            <person name="Pangilinan J."/>
            <person name="Park H.-J."/>
            <person name="Ramirez L."/>
            <person name="Alfaro M."/>
            <person name="Sun H."/>
            <person name="Tritt A."/>
            <person name="Yoshinaga Y."/>
            <person name="Zwiers L.-H."/>
            <person name="Turgeon B."/>
            <person name="Goodwin S."/>
            <person name="Spatafora J."/>
            <person name="Crous P."/>
            <person name="Grigoriev I."/>
        </authorList>
    </citation>
    <scope>NUCLEOTIDE SEQUENCE</scope>
    <source>
        <strain evidence="2">CBS 123094</strain>
    </source>
</reference>
<feature type="region of interest" description="Disordered" evidence="1">
    <location>
        <begin position="258"/>
        <end position="277"/>
    </location>
</feature>
<protein>
    <recommendedName>
        <fullName evidence="4">Eisosome protein 1</fullName>
    </recommendedName>
</protein>